<protein>
    <submittedName>
        <fullName evidence="1">Uncharacterized protein</fullName>
    </submittedName>
</protein>
<sequence length="260" mass="29457">MSNVYSVGNNRQLIIYNAGSNIFLRVAHFGGLDRPIVLAADYLCGLTECIYNSSLYYSYINQNGSLILKNIMDTANVLAIDCNYVQEYSNPKLAICNDTLLLFYLKQNPVSDKPSLHCITPDDNNALPIPLPDIKKPVNSYSVLAYNNFILLCVNEHIYKIEQIGHFKQLAICTADNNSTDNNNADNINSNNNNSNNNNNNYIEREKSLTEDFNKKIAACQAKINEQSAVIDSITTQYNELMDIARQYRDEAIKWRSKFI</sequence>
<dbReference type="RefSeq" id="WP_349153421.1">
    <property type="nucleotide sequence ID" value="NZ_JBBMER010000003.1"/>
</dbReference>
<comment type="caution">
    <text evidence="1">The sequence shown here is derived from an EMBL/GenBank/DDBJ whole genome shotgun (WGS) entry which is preliminary data.</text>
</comment>
<evidence type="ECO:0000313" key="2">
    <source>
        <dbReference type="Proteomes" id="UP001442364"/>
    </source>
</evidence>
<proteinExistence type="predicted"/>
<reference evidence="1 2" key="1">
    <citation type="submission" date="2024-03" db="EMBL/GenBank/DDBJ databases">
        <title>Human intestinal bacterial collection.</title>
        <authorList>
            <person name="Pauvert C."/>
            <person name="Hitch T.C.A."/>
            <person name="Clavel T."/>
        </authorList>
    </citation>
    <scope>NUCLEOTIDE SEQUENCE [LARGE SCALE GENOMIC DNA]</scope>
    <source>
        <strain evidence="1 2">CLA-AA-H255</strain>
    </source>
</reference>
<organism evidence="1 2">
    <name type="scientific">[Lactobacillus] rogosae</name>
    <dbReference type="NCBI Taxonomy" id="706562"/>
    <lineage>
        <taxon>Bacteria</taxon>
        <taxon>Bacillati</taxon>
        <taxon>Bacillota</taxon>
        <taxon>Clostridia</taxon>
        <taxon>Lachnospirales</taxon>
        <taxon>Lachnospiraceae</taxon>
        <taxon>Lachnospira</taxon>
    </lineage>
</organism>
<name>A0ABV1BV05_9FIRM</name>
<dbReference type="EMBL" id="JBBMER010000003">
    <property type="protein sequence ID" value="MEQ2379329.1"/>
    <property type="molecule type" value="Genomic_DNA"/>
</dbReference>
<dbReference type="Proteomes" id="UP001442364">
    <property type="component" value="Unassembled WGS sequence"/>
</dbReference>
<gene>
    <name evidence="1" type="ORF">WMO14_05480</name>
</gene>
<keyword evidence="2" id="KW-1185">Reference proteome</keyword>
<accession>A0ABV1BV05</accession>
<evidence type="ECO:0000313" key="1">
    <source>
        <dbReference type="EMBL" id="MEQ2379329.1"/>
    </source>
</evidence>